<gene>
    <name evidence="6" type="ORF">HHUSO_G29501</name>
</gene>
<evidence type="ECO:0000313" key="6">
    <source>
        <dbReference type="EMBL" id="KAK6471584.1"/>
    </source>
</evidence>
<dbReference type="SMART" id="SM00326">
    <property type="entry name" value="SH3"/>
    <property type="match status" value="1"/>
</dbReference>
<dbReference type="InterPro" id="IPR013606">
    <property type="entry name" value="I-BAR_dom"/>
</dbReference>
<feature type="domain" description="SH3" evidence="4">
    <location>
        <begin position="312"/>
        <end position="375"/>
    </location>
</feature>
<evidence type="ECO:0000256" key="3">
    <source>
        <dbReference type="SAM" id="MobiDB-lite"/>
    </source>
</evidence>
<feature type="compositionally biased region" description="Polar residues" evidence="3">
    <location>
        <begin position="248"/>
        <end position="258"/>
    </location>
</feature>
<evidence type="ECO:0000259" key="5">
    <source>
        <dbReference type="PROSITE" id="PS51338"/>
    </source>
</evidence>
<dbReference type="Gene3D" id="1.20.1270.60">
    <property type="entry name" value="Arfaptin homology (AH) domain/BAR domain"/>
    <property type="match status" value="1"/>
</dbReference>
<keyword evidence="7" id="KW-1185">Reference proteome</keyword>
<dbReference type="InterPro" id="IPR001452">
    <property type="entry name" value="SH3_domain"/>
</dbReference>
<evidence type="ECO:0000259" key="4">
    <source>
        <dbReference type="PROSITE" id="PS50002"/>
    </source>
</evidence>
<dbReference type="Pfam" id="PF07653">
    <property type="entry name" value="SH3_2"/>
    <property type="match status" value="1"/>
</dbReference>
<dbReference type="InterPro" id="IPR027267">
    <property type="entry name" value="AH/BAR_dom_sf"/>
</dbReference>
<comment type="caution">
    <text evidence="6">The sequence shown here is derived from an EMBL/GenBank/DDBJ whole genome shotgun (WGS) entry which is preliminary data.</text>
</comment>
<evidence type="ECO:0000313" key="7">
    <source>
        <dbReference type="Proteomes" id="UP001369086"/>
    </source>
</evidence>
<dbReference type="PROSITE" id="PS50002">
    <property type="entry name" value="SH3"/>
    <property type="match status" value="1"/>
</dbReference>
<dbReference type="SUPFAM" id="SSF103657">
    <property type="entry name" value="BAR/IMD domain-like"/>
    <property type="match status" value="1"/>
</dbReference>
<dbReference type="PROSITE" id="PS51338">
    <property type="entry name" value="IMD"/>
    <property type="match status" value="1"/>
</dbReference>
<feature type="region of interest" description="Disordered" evidence="3">
    <location>
        <begin position="456"/>
        <end position="487"/>
    </location>
</feature>
<feature type="domain" description="IMD" evidence="5">
    <location>
        <begin position="1"/>
        <end position="201"/>
    </location>
</feature>
<dbReference type="Pfam" id="PF08397">
    <property type="entry name" value="IMD"/>
    <property type="match status" value="1"/>
</dbReference>
<dbReference type="Gene3D" id="2.30.30.40">
    <property type="entry name" value="SH3 Domains"/>
    <property type="match status" value="1"/>
</dbReference>
<dbReference type="InterPro" id="IPR036028">
    <property type="entry name" value="SH3-like_dom_sf"/>
</dbReference>
<reference evidence="6 7" key="1">
    <citation type="submission" date="2021-05" db="EMBL/GenBank/DDBJ databases">
        <authorList>
            <person name="Zahm M."/>
            <person name="Klopp C."/>
            <person name="Cabau C."/>
            <person name="Kuhl H."/>
            <person name="Suciu R."/>
            <person name="Ciorpac M."/>
            <person name="Holostenco D."/>
            <person name="Gessner J."/>
            <person name="Wuertz S."/>
            <person name="Hohne C."/>
            <person name="Stock M."/>
            <person name="Gislard M."/>
            <person name="Lluch J."/>
            <person name="Milhes M."/>
            <person name="Lampietro C."/>
            <person name="Lopez Roques C."/>
            <person name="Donnadieu C."/>
            <person name="Du K."/>
            <person name="Schartl M."/>
            <person name="Guiguen Y."/>
        </authorList>
    </citation>
    <scope>NUCLEOTIDE SEQUENCE [LARGE SCALE GENOMIC DNA]</scope>
    <source>
        <strain evidence="6">Hh-F2</strain>
        <tissue evidence="6">Blood</tissue>
    </source>
</reference>
<protein>
    <submittedName>
        <fullName evidence="6">Brain-specific angiogenesis inhibitor 1-associated protein 2-like protein 2</fullName>
    </submittedName>
</protein>
<dbReference type="SUPFAM" id="SSF50044">
    <property type="entry name" value="SH3-domain"/>
    <property type="match status" value="1"/>
</dbReference>
<feature type="compositionally biased region" description="Basic and acidic residues" evidence="3">
    <location>
        <begin position="266"/>
        <end position="282"/>
    </location>
</feature>
<feature type="region of interest" description="Disordered" evidence="3">
    <location>
        <begin position="143"/>
        <end position="168"/>
    </location>
</feature>
<organism evidence="6 7">
    <name type="scientific">Huso huso</name>
    <name type="common">Beluga</name>
    <name type="synonym">Acipenser huso</name>
    <dbReference type="NCBI Taxonomy" id="61971"/>
    <lineage>
        <taxon>Eukaryota</taxon>
        <taxon>Metazoa</taxon>
        <taxon>Chordata</taxon>
        <taxon>Craniata</taxon>
        <taxon>Vertebrata</taxon>
        <taxon>Euteleostomi</taxon>
        <taxon>Actinopterygii</taxon>
        <taxon>Chondrostei</taxon>
        <taxon>Acipenseriformes</taxon>
        <taxon>Acipenseridae</taxon>
        <taxon>Huso</taxon>
    </lineage>
</organism>
<feature type="region of interest" description="Disordered" evidence="3">
    <location>
        <begin position="210"/>
        <end position="309"/>
    </location>
</feature>
<feature type="compositionally biased region" description="Low complexity" evidence="3">
    <location>
        <begin position="283"/>
        <end position="304"/>
    </location>
</feature>
<keyword evidence="1 2" id="KW-0728">SH3 domain</keyword>
<dbReference type="PANTHER" id="PTHR14206:SF5">
    <property type="entry name" value="BRAIN-SPECIFIC ANGIOGENESIS INHIBITOR 1-ASSOCIATED PROTEIN 2-LIKE PROTEIN 2"/>
    <property type="match status" value="1"/>
</dbReference>
<dbReference type="InterPro" id="IPR027681">
    <property type="entry name" value="IRSp53/IRTKS/Pinkbar"/>
</dbReference>
<proteinExistence type="predicted"/>
<dbReference type="Proteomes" id="UP001369086">
    <property type="component" value="Unassembled WGS sequence"/>
</dbReference>
<evidence type="ECO:0000256" key="1">
    <source>
        <dbReference type="ARBA" id="ARBA00022443"/>
    </source>
</evidence>
<name>A0ABR0YGR4_HUSHU</name>
<sequence length="487" mass="54486">MALTGDRLHRSTLKVYGNIMEQLNPSLQKLVTLGNNYIQAFQALAMASDAYFGALGMIGEQALQTMASRELGDVLIQISDSQRLLTSDLGGVFRWFHAEVLQEMDNNVKLDKDYIAGSRRRYELEFRNRVAWLEKQQTQLWASEKRRGSNQRDLQEQTENLQGEVQGFLRDSVQEAEREEQRRYRFLAEKHCGLSQSLLYLLSKVTNPDTVLSKETNPDPDTLTRSPAQSQRDRSPLRAGGRHPTPAFQDNTSRSSTDGFRPIPHSGERELERQHQGRESTHSSRPPSRGPSPHHSGSRSRSSSLGEALGVNGGQRFQAVASHSAGSNPTLLNFHSGALITVLVPVPRNGWLYGREEGSAGQGWFPAAYVEPIGPEQETAQGRVRGLSKRANTRALRFFSKLCPSRMNQWEPASCLSLPSNPSMKLVDQRSAMPSSRSRLQNAEYFLLQRSSDLGSRPELFPRGTNPFATVKLKPTTTNDRSSPRTK</sequence>
<evidence type="ECO:0000256" key="2">
    <source>
        <dbReference type="PROSITE-ProRule" id="PRU00192"/>
    </source>
</evidence>
<accession>A0ABR0YGR4</accession>
<dbReference type="EMBL" id="JAHFZB010000031">
    <property type="protein sequence ID" value="KAK6471584.1"/>
    <property type="molecule type" value="Genomic_DNA"/>
</dbReference>
<dbReference type="PANTHER" id="PTHR14206">
    <property type="entry name" value="BRAIN-SPECIFIC ANGIOGENESIS INHIBITOR 1-ASSOCIATED PROTEIN 2"/>
    <property type="match status" value="1"/>
</dbReference>